<dbReference type="Pfam" id="PF00023">
    <property type="entry name" value="Ank"/>
    <property type="match status" value="1"/>
</dbReference>
<dbReference type="GO" id="GO:0004842">
    <property type="term" value="F:ubiquitin-protein transferase activity"/>
    <property type="evidence" value="ECO:0007669"/>
    <property type="project" value="TreeGrafter"/>
</dbReference>
<name>A0A0C2N8A7_THEKT</name>
<accession>A0A0C2N8A7</accession>
<dbReference type="Gene3D" id="1.25.40.20">
    <property type="entry name" value="Ankyrin repeat-containing domain"/>
    <property type="match status" value="2"/>
</dbReference>
<dbReference type="OrthoDB" id="207120at2759"/>
<dbReference type="GO" id="GO:0070531">
    <property type="term" value="C:BRCA1-A complex"/>
    <property type="evidence" value="ECO:0007669"/>
    <property type="project" value="TreeGrafter"/>
</dbReference>
<evidence type="ECO:0000256" key="3">
    <source>
        <dbReference type="PROSITE-ProRule" id="PRU00023"/>
    </source>
</evidence>
<dbReference type="InterPro" id="IPR002110">
    <property type="entry name" value="Ankyrin_rpt"/>
</dbReference>
<dbReference type="InterPro" id="IPR036770">
    <property type="entry name" value="Ankyrin_rpt-contain_sf"/>
</dbReference>
<dbReference type="EMBL" id="JWZT01002166">
    <property type="protein sequence ID" value="KII70127.1"/>
    <property type="molecule type" value="Genomic_DNA"/>
</dbReference>
<sequence>MEDTSEKVSSPHSSLLSVKIDRYKVYICLKDHTAKSSSELSFKENDLLIAPIDQADPNFIYGHIKSQKGRVPEVLVPDTIDEWPNIFHESAKRGYTDIIQKCLDYGLPVNCVDSSGSTALYWAACFGQKGIIEMLLKYPGIDVNFKNKIGDTALHGAASKDQADIVTMLIDGGADRVITNKNGLTAGKLANVPQSKALLKERISSIDNSEYLFEESDGDEQKGDNK</sequence>
<dbReference type="InterPro" id="IPR036028">
    <property type="entry name" value="SH3-like_dom_sf"/>
</dbReference>
<dbReference type="GO" id="GO:0031436">
    <property type="term" value="C:BRCA1-BARD1 complex"/>
    <property type="evidence" value="ECO:0007669"/>
    <property type="project" value="TreeGrafter"/>
</dbReference>
<evidence type="ECO:0000256" key="2">
    <source>
        <dbReference type="ARBA" id="ARBA00023043"/>
    </source>
</evidence>
<organism evidence="4 5">
    <name type="scientific">Thelohanellus kitauei</name>
    <name type="common">Myxosporean</name>
    <dbReference type="NCBI Taxonomy" id="669202"/>
    <lineage>
        <taxon>Eukaryota</taxon>
        <taxon>Metazoa</taxon>
        <taxon>Cnidaria</taxon>
        <taxon>Myxozoa</taxon>
        <taxon>Myxosporea</taxon>
        <taxon>Bivalvulida</taxon>
        <taxon>Platysporina</taxon>
        <taxon>Myxobolidae</taxon>
        <taxon>Thelohanellus</taxon>
    </lineage>
</organism>
<dbReference type="PROSITE" id="PS50297">
    <property type="entry name" value="ANK_REP_REGION"/>
    <property type="match status" value="1"/>
</dbReference>
<dbReference type="Gene3D" id="2.30.30.40">
    <property type="entry name" value="SH3 Domains"/>
    <property type="match status" value="1"/>
</dbReference>
<dbReference type="OMA" id="NMSWLRE"/>
<dbReference type="SUPFAM" id="SSF50044">
    <property type="entry name" value="SH3-domain"/>
    <property type="match status" value="1"/>
</dbReference>
<keyword evidence="5" id="KW-1185">Reference proteome</keyword>
<dbReference type="Proteomes" id="UP000031668">
    <property type="component" value="Unassembled WGS sequence"/>
</dbReference>
<evidence type="ECO:0000313" key="5">
    <source>
        <dbReference type="Proteomes" id="UP000031668"/>
    </source>
</evidence>
<protein>
    <submittedName>
        <fullName evidence="4">Osteoclast-stimulating factor 1</fullName>
    </submittedName>
</protein>
<dbReference type="Pfam" id="PF12796">
    <property type="entry name" value="Ank_2"/>
    <property type="match status" value="1"/>
</dbReference>
<dbReference type="PANTHER" id="PTHR24171">
    <property type="entry name" value="ANKYRIN REPEAT DOMAIN-CONTAINING PROTEIN 39-RELATED"/>
    <property type="match status" value="1"/>
</dbReference>
<keyword evidence="2 3" id="KW-0040">ANK repeat</keyword>
<dbReference type="GO" id="GO:0085020">
    <property type="term" value="P:protein K6-linked ubiquitination"/>
    <property type="evidence" value="ECO:0007669"/>
    <property type="project" value="TreeGrafter"/>
</dbReference>
<proteinExistence type="predicted"/>
<feature type="repeat" description="ANK" evidence="3">
    <location>
        <begin position="149"/>
        <end position="181"/>
    </location>
</feature>
<dbReference type="SUPFAM" id="SSF48403">
    <property type="entry name" value="Ankyrin repeat"/>
    <property type="match status" value="1"/>
</dbReference>
<reference evidence="4 5" key="1">
    <citation type="journal article" date="2014" name="Genome Biol. Evol.">
        <title>The genome of the myxosporean Thelohanellus kitauei shows adaptations to nutrient acquisition within its fish host.</title>
        <authorList>
            <person name="Yang Y."/>
            <person name="Xiong J."/>
            <person name="Zhou Z."/>
            <person name="Huo F."/>
            <person name="Miao W."/>
            <person name="Ran C."/>
            <person name="Liu Y."/>
            <person name="Zhang J."/>
            <person name="Feng J."/>
            <person name="Wang M."/>
            <person name="Wang M."/>
            <person name="Wang L."/>
            <person name="Yao B."/>
        </authorList>
    </citation>
    <scope>NUCLEOTIDE SEQUENCE [LARGE SCALE GENOMIC DNA]</scope>
    <source>
        <strain evidence="4">Wuqing</strain>
    </source>
</reference>
<comment type="caution">
    <text evidence="4">The sequence shown here is derived from an EMBL/GenBank/DDBJ whole genome shotgun (WGS) entry which is preliminary data.</text>
</comment>
<dbReference type="AlphaFoldDB" id="A0A0C2N8A7"/>
<dbReference type="PANTHER" id="PTHR24171:SF8">
    <property type="entry name" value="BRCA1-ASSOCIATED RING DOMAIN PROTEIN 1"/>
    <property type="match status" value="1"/>
</dbReference>
<evidence type="ECO:0000313" key="4">
    <source>
        <dbReference type="EMBL" id="KII70127.1"/>
    </source>
</evidence>
<keyword evidence="1" id="KW-0677">Repeat</keyword>
<dbReference type="SMART" id="SM00248">
    <property type="entry name" value="ANK"/>
    <property type="match status" value="3"/>
</dbReference>
<gene>
    <name evidence="4" type="ORF">RF11_05172</name>
</gene>
<dbReference type="PROSITE" id="PS50088">
    <property type="entry name" value="ANK_REPEAT"/>
    <property type="match status" value="1"/>
</dbReference>
<evidence type="ECO:0000256" key="1">
    <source>
        <dbReference type="ARBA" id="ARBA00022737"/>
    </source>
</evidence>